<protein>
    <submittedName>
        <fullName evidence="2">Uncharacterized protein</fullName>
    </submittedName>
</protein>
<gene>
    <name evidence="2" type="ORF">WOLCODRAFT_151258</name>
</gene>
<evidence type="ECO:0000313" key="3">
    <source>
        <dbReference type="Proteomes" id="UP000218811"/>
    </source>
</evidence>
<keyword evidence="3" id="KW-1185">Reference proteome</keyword>
<dbReference type="Proteomes" id="UP000218811">
    <property type="component" value="Unassembled WGS sequence"/>
</dbReference>
<evidence type="ECO:0000256" key="1">
    <source>
        <dbReference type="SAM" id="MobiDB-lite"/>
    </source>
</evidence>
<name>A0A2H3JGC0_WOLCO</name>
<dbReference type="EMBL" id="KB468113">
    <property type="protein sequence ID" value="PCH41216.1"/>
    <property type="molecule type" value="Genomic_DNA"/>
</dbReference>
<organism evidence="2 3">
    <name type="scientific">Wolfiporia cocos (strain MD-104)</name>
    <name type="common">Brown rot fungus</name>
    <dbReference type="NCBI Taxonomy" id="742152"/>
    <lineage>
        <taxon>Eukaryota</taxon>
        <taxon>Fungi</taxon>
        <taxon>Dikarya</taxon>
        <taxon>Basidiomycota</taxon>
        <taxon>Agaricomycotina</taxon>
        <taxon>Agaricomycetes</taxon>
        <taxon>Polyporales</taxon>
        <taxon>Phaeolaceae</taxon>
        <taxon>Wolfiporia</taxon>
    </lineage>
</organism>
<reference evidence="2 3" key="1">
    <citation type="journal article" date="2012" name="Science">
        <title>The Paleozoic origin of enzymatic lignin decomposition reconstructed from 31 fungal genomes.</title>
        <authorList>
            <person name="Floudas D."/>
            <person name="Binder M."/>
            <person name="Riley R."/>
            <person name="Barry K."/>
            <person name="Blanchette R.A."/>
            <person name="Henrissat B."/>
            <person name="Martinez A.T."/>
            <person name="Otillar R."/>
            <person name="Spatafora J.W."/>
            <person name="Yadav J.S."/>
            <person name="Aerts A."/>
            <person name="Benoit I."/>
            <person name="Boyd A."/>
            <person name="Carlson A."/>
            <person name="Copeland A."/>
            <person name="Coutinho P.M."/>
            <person name="de Vries R.P."/>
            <person name="Ferreira P."/>
            <person name="Findley K."/>
            <person name="Foster B."/>
            <person name="Gaskell J."/>
            <person name="Glotzer D."/>
            <person name="Gorecki P."/>
            <person name="Heitman J."/>
            <person name="Hesse C."/>
            <person name="Hori C."/>
            <person name="Igarashi K."/>
            <person name="Jurgens J.A."/>
            <person name="Kallen N."/>
            <person name="Kersten P."/>
            <person name="Kohler A."/>
            <person name="Kuees U."/>
            <person name="Kumar T.K.A."/>
            <person name="Kuo A."/>
            <person name="LaButti K."/>
            <person name="Larrondo L.F."/>
            <person name="Lindquist E."/>
            <person name="Ling A."/>
            <person name="Lombard V."/>
            <person name="Lucas S."/>
            <person name="Lundell T."/>
            <person name="Martin R."/>
            <person name="McLaughlin D.J."/>
            <person name="Morgenstern I."/>
            <person name="Morin E."/>
            <person name="Murat C."/>
            <person name="Nagy L.G."/>
            <person name="Nolan M."/>
            <person name="Ohm R.A."/>
            <person name="Patyshakuliyeva A."/>
            <person name="Rokas A."/>
            <person name="Ruiz-Duenas F.J."/>
            <person name="Sabat G."/>
            <person name="Salamov A."/>
            <person name="Samejima M."/>
            <person name="Schmutz J."/>
            <person name="Slot J.C."/>
            <person name="St John F."/>
            <person name="Stenlid J."/>
            <person name="Sun H."/>
            <person name="Sun S."/>
            <person name="Syed K."/>
            <person name="Tsang A."/>
            <person name="Wiebenga A."/>
            <person name="Young D."/>
            <person name="Pisabarro A."/>
            <person name="Eastwood D.C."/>
            <person name="Martin F."/>
            <person name="Cullen D."/>
            <person name="Grigoriev I.V."/>
            <person name="Hibbett D.S."/>
        </authorList>
    </citation>
    <scope>NUCLEOTIDE SEQUENCE [LARGE SCALE GENOMIC DNA]</scope>
    <source>
        <strain evidence="2 3">MD-104</strain>
    </source>
</reference>
<sequence>MRQHTNQRPRYAATPPSDNPRRTMGITSMQCSRFLLPCPIGSKPTGMPLPVLCILIGGQRRQEPTRQRRHIRQRPDATYNRVHSRLRIRTRARAVVGARAISLPAPSMHGRAHLGVPRDGPTV</sequence>
<evidence type="ECO:0000313" key="2">
    <source>
        <dbReference type="EMBL" id="PCH41216.1"/>
    </source>
</evidence>
<dbReference type="AlphaFoldDB" id="A0A2H3JGC0"/>
<proteinExistence type="predicted"/>
<accession>A0A2H3JGC0</accession>
<feature type="region of interest" description="Disordered" evidence="1">
    <location>
        <begin position="1"/>
        <end position="24"/>
    </location>
</feature>